<evidence type="ECO:0000259" key="3">
    <source>
        <dbReference type="Pfam" id="PF02230"/>
    </source>
</evidence>
<dbReference type="EMBL" id="CAJNIZ010013425">
    <property type="protein sequence ID" value="CAE7348752.1"/>
    <property type="molecule type" value="Genomic_DNA"/>
</dbReference>
<reference evidence="4" key="1">
    <citation type="submission" date="2021-02" db="EMBL/GenBank/DDBJ databases">
        <authorList>
            <person name="Dougan E. K."/>
            <person name="Rhodes N."/>
            <person name="Thang M."/>
            <person name="Chan C."/>
        </authorList>
    </citation>
    <scope>NUCLEOTIDE SEQUENCE</scope>
</reference>
<accession>A0A812PEX0</accession>
<feature type="non-terminal residue" evidence="4">
    <location>
        <position position="1"/>
    </location>
</feature>
<evidence type="ECO:0000256" key="2">
    <source>
        <dbReference type="ARBA" id="ARBA00022801"/>
    </source>
</evidence>
<name>A0A812PEX0_SYMPI</name>
<dbReference type="OrthoDB" id="440838at2759"/>
<dbReference type="Pfam" id="PF02230">
    <property type="entry name" value="Abhydrolase_2"/>
    <property type="match status" value="1"/>
</dbReference>
<dbReference type="InterPro" id="IPR050565">
    <property type="entry name" value="LYPA1-2/EST-like"/>
</dbReference>
<dbReference type="Proteomes" id="UP000649617">
    <property type="component" value="Unassembled WGS sequence"/>
</dbReference>
<dbReference type="PANTHER" id="PTHR10655:SF17">
    <property type="entry name" value="LYSOPHOSPHOLIPASE-LIKE PROTEIN 1"/>
    <property type="match status" value="1"/>
</dbReference>
<dbReference type="SUPFAM" id="SSF53474">
    <property type="entry name" value="alpha/beta-Hydrolases"/>
    <property type="match status" value="1"/>
</dbReference>
<evidence type="ECO:0000313" key="5">
    <source>
        <dbReference type="Proteomes" id="UP000649617"/>
    </source>
</evidence>
<sequence>APSQLIVGGYSQGAASALQSVLEYPERLAGCIALSGWVLPRAHDALRVGAVNCGARYYLYHGRRDVQVSLNCSKHARQLLSEAGAQVDFVAGSAGHAP</sequence>
<dbReference type="InterPro" id="IPR029058">
    <property type="entry name" value="AB_hydrolase_fold"/>
</dbReference>
<evidence type="ECO:0000313" key="4">
    <source>
        <dbReference type="EMBL" id="CAE7348752.1"/>
    </source>
</evidence>
<evidence type="ECO:0000256" key="1">
    <source>
        <dbReference type="ARBA" id="ARBA00006499"/>
    </source>
</evidence>
<organism evidence="4 5">
    <name type="scientific">Symbiodinium pilosum</name>
    <name type="common">Dinoflagellate</name>
    <dbReference type="NCBI Taxonomy" id="2952"/>
    <lineage>
        <taxon>Eukaryota</taxon>
        <taxon>Sar</taxon>
        <taxon>Alveolata</taxon>
        <taxon>Dinophyceae</taxon>
        <taxon>Suessiales</taxon>
        <taxon>Symbiodiniaceae</taxon>
        <taxon>Symbiodinium</taxon>
    </lineage>
</organism>
<keyword evidence="5" id="KW-1185">Reference proteome</keyword>
<dbReference type="GO" id="GO:0016787">
    <property type="term" value="F:hydrolase activity"/>
    <property type="evidence" value="ECO:0007669"/>
    <property type="project" value="UniProtKB-KW"/>
</dbReference>
<comment type="similarity">
    <text evidence="1">Belongs to the AB hydrolase superfamily. AB hydrolase 2 family.</text>
</comment>
<dbReference type="AlphaFoldDB" id="A0A812PEX0"/>
<proteinExistence type="inferred from homology"/>
<protein>
    <recommendedName>
        <fullName evidence="3">Phospholipase/carboxylesterase/thioesterase domain-containing protein</fullName>
    </recommendedName>
</protein>
<comment type="caution">
    <text evidence="4">The sequence shown here is derived from an EMBL/GenBank/DDBJ whole genome shotgun (WGS) entry which is preliminary data.</text>
</comment>
<feature type="domain" description="Phospholipase/carboxylesterase/thioesterase" evidence="3">
    <location>
        <begin position="3"/>
        <end position="90"/>
    </location>
</feature>
<gene>
    <name evidence="4" type="ORF">SPIL2461_LOCUS8279</name>
</gene>
<dbReference type="Gene3D" id="3.40.50.1820">
    <property type="entry name" value="alpha/beta hydrolase"/>
    <property type="match status" value="1"/>
</dbReference>
<dbReference type="InterPro" id="IPR003140">
    <property type="entry name" value="PLipase/COase/thioEstase"/>
</dbReference>
<dbReference type="PANTHER" id="PTHR10655">
    <property type="entry name" value="LYSOPHOSPHOLIPASE-RELATED"/>
    <property type="match status" value="1"/>
</dbReference>
<feature type="non-terminal residue" evidence="4">
    <location>
        <position position="98"/>
    </location>
</feature>
<keyword evidence="2" id="KW-0378">Hydrolase</keyword>